<keyword evidence="3" id="KW-1185">Reference proteome</keyword>
<dbReference type="EMBL" id="MWPR01000023">
    <property type="protein sequence ID" value="ORJ49412.1"/>
    <property type="molecule type" value="Genomic_DNA"/>
</dbReference>
<evidence type="ECO:0000313" key="2">
    <source>
        <dbReference type="EMBL" id="ORJ49412.1"/>
    </source>
</evidence>
<feature type="transmembrane region" description="Helical" evidence="1">
    <location>
        <begin position="12"/>
        <end position="31"/>
    </location>
</feature>
<evidence type="ECO:0000256" key="1">
    <source>
        <dbReference type="SAM" id="Phobius"/>
    </source>
</evidence>
<name>A0ABX3UE10_KLUIN</name>
<feature type="transmembrane region" description="Helical" evidence="1">
    <location>
        <begin position="37"/>
        <end position="62"/>
    </location>
</feature>
<organism evidence="2 3">
    <name type="scientific">Kluyvera intermedia</name>
    <name type="common">Enterobacter intermedius</name>
    <dbReference type="NCBI Taxonomy" id="61648"/>
    <lineage>
        <taxon>Bacteria</taxon>
        <taxon>Pseudomonadati</taxon>
        <taxon>Pseudomonadota</taxon>
        <taxon>Gammaproteobacteria</taxon>
        <taxon>Enterobacterales</taxon>
        <taxon>Enterobacteriaceae</taxon>
        <taxon>Kluyvera</taxon>
    </lineage>
</organism>
<gene>
    <name evidence="2" type="ORF">B2M27_15505</name>
</gene>
<dbReference type="Proteomes" id="UP000192521">
    <property type="component" value="Unassembled WGS sequence"/>
</dbReference>
<keyword evidence="1" id="KW-1133">Transmembrane helix</keyword>
<comment type="caution">
    <text evidence="2">The sequence shown here is derived from an EMBL/GenBank/DDBJ whole genome shotgun (WGS) entry which is preliminary data.</text>
</comment>
<keyword evidence="2" id="KW-0614">Plasmid</keyword>
<keyword evidence="1" id="KW-0812">Transmembrane</keyword>
<evidence type="ECO:0000313" key="3">
    <source>
        <dbReference type="Proteomes" id="UP000192521"/>
    </source>
</evidence>
<reference evidence="2 3" key="1">
    <citation type="submission" date="2017-02" db="EMBL/GenBank/DDBJ databases">
        <title>Draft genome sequence of a Kluyvera intermedia isolate from a patient with a pancreatic abscess.</title>
        <authorList>
            <person name="Thele R."/>
        </authorList>
    </citation>
    <scope>NUCLEOTIDE SEQUENCE [LARGE SCALE GENOMIC DNA]</scope>
    <source>
        <strain evidence="2 3">FOSA7093</strain>
        <plasmid evidence="2">unnamed2</plasmid>
    </source>
</reference>
<protein>
    <submittedName>
        <fullName evidence="2">Uncharacterized protein</fullName>
    </submittedName>
</protein>
<sequence length="67" mass="7559">MKNELKQALKDPNIKFHAILWVLILPVLYFLHQKNIISGGMVAAMSCGLSGVLLHHVVSYCIRRKNS</sequence>
<geneLocation type="plasmid" evidence="2">
    <name>unnamed2</name>
</geneLocation>
<keyword evidence="1" id="KW-0472">Membrane</keyword>
<accession>A0ABX3UE10</accession>
<proteinExistence type="predicted"/>